<dbReference type="InterPro" id="IPR056074">
    <property type="entry name" value="DUF7657"/>
</dbReference>
<feature type="domain" description="DUF7654" evidence="2">
    <location>
        <begin position="518"/>
        <end position="657"/>
    </location>
</feature>
<evidence type="ECO:0000313" key="4">
    <source>
        <dbReference type="EMBL" id="RJT78263.1"/>
    </source>
</evidence>
<reference evidence="4 5" key="1">
    <citation type="submission" date="2018-09" db="EMBL/GenBank/DDBJ databases">
        <title>Novel species of Arthrobacter.</title>
        <authorList>
            <person name="Liu Q."/>
            <person name="Xin Y.-H."/>
        </authorList>
    </citation>
    <scope>NUCLEOTIDE SEQUENCE [LARGE SCALE GENOMIC DNA]</scope>
    <source>
        <strain evidence="4 5">Hz2</strain>
    </source>
</reference>
<feature type="transmembrane region" description="Helical" evidence="1">
    <location>
        <begin position="32"/>
        <end position="56"/>
    </location>
</feature>
<feature type="transmembrane region" description="Helical" evidence="1">
    <location>
        <begin position="488"/>
        <end position="505"/>
    </location>
</feature>
<feature type="transmembrane region" description="Helical" evidence="1">
    <location>
        <begin position="342"/>
        <end position="361"/>
    </location>
</feature>
<dbReference type="Pfam" id="PF24672">
    <property type="entry name" value="DUF7654"/>
    <property type="match status" value="1"/>
</dbReference>
<feature type="transmembrane region" description="Helical" evidence="1">
    <location>
        <begin position="368"/>
        <end position="387"/>
    </location>
</feature>
<sequence length="659" mass="69841">MTQAKLPGSSARAGVARLSPIERFLRPGSDRLATGAVVVSYVLLVLLGVTTSSIGIDHLRQDPSQPLGLQFGEANSIRSDEYNAYSPIALSVIATGGAPTLSLLGAQADVVHRFTSGGFFESFVFFDGTLLRTAAFVPDAMVFAAHWWLPSLVLFLALPRWITALGGKRHLGYLAAGLIFLAPASAWWSLMPVALISYTVAGCYLMIKAHDLLDRRKNLPAAAAALFGGILIAGLPSFYTPWSLLLGVPVLLASVIHVLARPTPWRQRWLSVAGTGAVAAVFGVGMLLENRAGLTALLTTVYPGSRRSTGEAQDVELLFGAPLLGVMQDDVPPLFLNQSELGTAYTSSFCVVVILLAGARFAIHRRDVAATATILVSGFVALLWASANWGAIGELVPLLNRVTPIRAAQVVGVLGVIGLVLLISRLVEANRLRPALVSGIVVGAVTAYAGSRLQANYLPDLSLTGIVVGSLATGACAFLVVRYGDRRWVTAVVLLLALIPVYRANPVLVGLGDLRDSQTATELRDAGDQARREGDVWVSNSGSFDTVMLANGVPTLSGLQRSGPDKEVWRALDPENTSEEAWNRGGGYISFSWKSDGPAEITTNGFDVTYVSIDPCELANALPAVAVIASATELDLPCLEAKSRLQWAGNSVFLYSVDG</sequence>
<feature type="transmembrane region" description="Helical" evidence="1">
    <location>
        <begin position="219"/>
        <end position="236"/>
    </location>
</feature>
<dbReference type="AlphaFoldDB" id="A0A3A5LZK9"/>
<feature type="transmembrane region" description="Helical" evidence="1">
    <location>
        <begin position="463"/>
        <end position="481"/>
    </location>
</feature>
<feature type="transmembrane region" description="Helical" evidence="1">
    <location>
        <begin position="242"/>
        <end position="260"/>
    </location>
</feature>
<keyword evidence="1" id="KW-0812">Transmembrane</keyword>
<keyword evidence="5" id="KW-1185">Reference proteome</keyword>
<evidence type="ECO:0000259" key="2">
    <source>
        <dbReference type="Pfam" id="PF24672"/>
    </source>
</evidence>
<dbReference type="RefSeq" id="WP_120149309.1">
    <property type="nucleotide sequence ID" value="NZ_QZVT01000006.1"/>
</dbReference>
<protein>
    <recommendedName>
        <fullName evidence="6">Glycosyltransferase RgtA/B/C/D-like domain-containing protein</fullName>
    </recommendedName>
</protein>
<evidence type="ECO:0008006" key="6">
    <source>
        <dbReference type="Google" id="ProtNLM"/>
    </source>
</evidence>
<accession>A0A3A5LZK9</accession>
<dbReference type="EMBL" id="QZVT01000006">
    <property type="protein sequence ID" value="RJT78263.1"/>
    <property type="molecule type" value="Genomic_DNA"/>
</dbReference>
<dbReference type="OrthoDB" id="3176622at2"/>
<gene>
    <name evidence="4" type="ORF">D6T63_12060</name>
</gene>
<keyword evidence="1" id="KW-1133">Transmembrane helix</keyword>
<dbReference type="InterPro" id="IPR056071">
    <property type="entry name" value="DUF7654"/>
</dbReference>
<feature type="transmembrane region" description="Helical" evidence="1">
    <location>
        <begin position="434"/>
        <end position="451"/>
    </location>
</feature>
<dbReference type="Proteomes" id="UP000272560">
    <property type="component" value="Unassembled WGS sequence"/>
</dbReference>
<feature type="transmembrane region" description="Helical" evidence="1">
    <location>
        <begin position="269"/>
        <end position="288"/>
    </location>
</feature>
<comment type="caution">
    <text evidence="4">The sequence shown here is derived from an EMBL/GenBank/DDBJ whole genome shotgun (WGS) entry which is preliminary data.</text>
</comment>
<proteinExistence type="predicted"/>
<name>A0A3A5LZK9_9MICC</name>
<evidence type="ECO:0000256" key="1">
    <source>
        <dbReference type="SAM" id="Phobius"/>
    </source>
</evidence>
<feature type="domain" description="DUF7657" evidence="3">
    <location>
        <begin position="34"/>
        <end position="96"/>
    </location>
</feature>
<dbReference type="Pfam" id="PF24677">
    <property type="entry name" value="DUF7657"/>
    <property type="match status" value="2"/>
</dbReference>
<feature type="domain" description="DUF7657" evidence="3">
    <location>
        <begin position="141"/>
        <end position="424"/>
    </location>
</feature>
<evidence type="ECO:0000259" key="3">
    <source>
        <dbReference type="Pfam" id="PF24677"/>
    </source>
</evidence>
<feature type="transmembrane region" description="Helical" evidence="1">
    <location>
        <begin position="140"/>
        <end position="162"/>
    </location>
</feature>
<evidence type="ECO:0000313" key="5">
    <source>
        <dbReference type="Proteomes" id="UP000272560"/>
    </source>
</evidence>
<keyword evidence="1" id="KW-0472">Membrane</keyword>
<feature type="transmembrane region" description="Helical" evidence="1">
    <location>
        <begin position="407"/>
        <end position="427"/>
    </location>
</feature>
<organism evidence="4 5">
    <name type="scientific">Arthrobacter cheniae</name>
    <dbReference type="NCBI Taxonomy" id="1258888"/>
    <lineage>
        <taxon>Bacteria</taxon>
        <taxon>Bacillati</taxon>
        <taxon>Actinomycetota</taxon>
        <taxon>Actinomycetes</taxon>
        <taxon>Micrococcales</taxon>
        <taxon>Micrococcaceae</taxon>
        <taxon>Arthrobacter</taxon>
    </lineage>
</organism>
<feature type="transmembrane region" description="Helical" evidence="1">
    <location>
        <begin position="174"/>
        <end position="207"/>
    </location>
</feature>